<dbReference type="InterPro" id="IPR002514">
    <property type="entry name" value="Transposase_8"/>
</dbReference>
<reference evidence="1 2" key="1">
    <citation type="submission" date="2019-04" db="EMBL/GenBank/DDBJ databases">
        <title>Bacillus caeni sp. nov., a bacterium isolated from mangrove sediment.</title>
        <authorList>
            <person name="Huang H."/>
            <person name="Mo K."/>
            <person name="Hu Y."/>
        </authorList>
    </citation>
    <scope>NUCLEOTIDE SEQUENCE [LARGE SCALE GENOMIC DNA]</scope>
    <source>
        <strain evidence="1 2">HB172195</strain>
    </source>
</reference>
<name>A0A5R9F1V3_9BACL</name>
<evidence type="ECO:0000313" key="2">
    <source>
        <dbReference type="Proteomes" id="UP000308230"/>
    </source>
</evidence>
<dbReference type="OrthoDB" id="2476570at2"/>
<dbReference type="Proteomes" id="UP000308230">
    <property type="component" value="Unassembled WGS sequence"/>
</dbReference>
<keyword evidence="2" id="KW-1185">Reference proteome</keyword>
<dbReference type="RefSeq" id="WP_138129715.1">
    <property type="nucleotide sequence ID" value="NZ_SWLG01000051.1"/>
</dbReference>
<gene>
    <name evidence="1" type="ORF">FCL54_23615</name>
</gene>
<proteinExistence type="predicted"/>
<dbReference type="GO" id="GO:0004803">
    <property type="term" value="F:transposase activity"/>
    <property type="evidence" value="ECO:0007669"/>
    <property type="project" value="InterPro"/>
</dbReference>
<dbReference type="Gene3D" id="1.10.10.60">
    <property type="entry name" value="Homeodomain-like"/>
    <property type="match status" value="1"/>
</dbReference>
<protein>
    <submittedName>
        <fullName evidence="1">Transposase</fullName>
    </submittedName>
</protein>
<dbReference type="SUPFAM" id="SSF46689">
    <property type="entry name" value="Homeodomain-like"/>
    <property type="match status" value="1"/>
</dbReference>
<comment type="caution">
    <text evidence="1">The sequence shown here is derived from an EMBL/GenBank/DDBJ whole genome shotgun (WGS) entry which is preliminary data.</text>
</comment>
<dbReference type="InterPro" id="IPR009057">
    <property type="entry name" value="Homeodomain-like_sf"/>
</dbReference>
<accession>A0A5R9F1V3</accession>
<dbReference type="GO" id="GO:0006313">
    <property type="term" value="P:DNA transposition"/>
    <property type="evidence" value="ECO:0007669"/>
    <property type="project" value="InterPro"/>
</dbReference>
<dbReference type="EMBL" id="SWLG01000051">
    <property type="protein sequence ID" value="TLS34883.1"/>
    <property type="molecule type" value="Genomic_DNA"/>
</dbReference>
<dbReference type="Pfam" id="PF01527">
    <property type="entry name" value="HTH_Tnp_1"/>
    <property type="match status" value="1"/>
</dbReference>
<evidence type="ECO:0000313" key="1">
    <source>
        <dbReference type="EMBL" id="TLS34883.1"/>
    </source>
</evidence>
<organism evidence="1 2">
    <name type="scientific">Exobacillus caeni</name>
    <dbReference type="NCBI Taxonomy" id="2574798"/>
    <lineage>
        <taxon>Bacteria</taxon>
        <taxon>Bacillati</taxon>
        <taxon>Bacillota</taxon>
        <taxon>Bacilli</taxon>
        <taxon>Bacillales</taxon>
        <taxon>Guptibacillaceae</taxon>
        <taxon>Exobacillus</taxon>
    </lineage>
</organism>
<sequence length="110" mass="12996">MAKKGQRFQNYTDEFKHNAVMKYVNGSKSYQSLAEELGIRNCTQLKVWVKKWKNGEVFDNRSGTGGNPLKGRPRTNFKSIEEERDYLKVQVDYLKKQYQNLEREGKSRKK</sequence>
<dbReference type="GO" id="GO:0003677">
    <property type="term" value="F:DNA binding"/>
    <property type="evidence" value="ECO:0007669"/>
    <property type="project" value="InterPro"/>
</dbReference>
<dbReference type="AlphaFoldDB" id="A0A5R9F1V3"/>